<feature type="disulfide bond" description="Redox-active" evidence="3">
    <location>
        <begin position="96"/>
        <end position="100"/>
    </location>
</feature>
<feature type="transmembrane region" description="Helical" evidence="4">
    <location>
        <begin position="26"/>
        <end position="47"/>
    </location>
</feature>
<keyword evidence="4" id="KW-0812">Transmembrane</keyword>
<keyword evidence="4" id="KW-1133">Transmembrane helix</keyword>
<evidence type="ECO:0000256" key="2">
    <source>
        <dbReference type="PIRSR" id="PIRSR603782-1"/>
    </source>
</evidence>
<name>A0A380ARR4_9GAMM</name>
<gene>
    <name evidence="5" type="ORF">NCTC10736_02729</name>
</gene>
<dbReference type="InterPro" id="IPR003782">
    <property type="entry name" value="SCO1/SenC"/>
</dbReference>
<keyword evidence="3" id="KW-1015">Disulfide bond</keyword>
<keyword evidence="2" id="KW-0186">Copper</keyword>
<dbReference type="InterPro" id="IPR036249">
    <property type="entry name" value="Thioredoxin-like_sf"/>
</dbReference>
<evidence type="ECO:0000256" key="4">
    <source>
        <dbReference type="SAM" id="Phobius"/>
    </source>
</evidence>
<keyword evidence="4" id="KW-0472">Membrane</keyword>
<comment type="similarity">
    <text evidence="1">Belongs to the SCO1/2 family.</text>
</comment>
<protein>
    <submittedName>
        <fullName evidence="5">SCO1/SenC</fullName>
    </submittedName>
</protein>
<dbReference type="PANTHER" id="PTHR12151">
    <property type="entry name" value="ELECTRON TRANSPORT PROTIN SCO1/SENC FAMILY MEMBER"/>
    <property type="match status" value="1"/>
</dbReference>
<dbReference type="Proteomes" id="UP000255061">
    <property type="component" value="Unassembled WGS sequence"/>
</dbReference>
<dbReference type="Gene3D" id="3.40.30.10">
    <property type="entry name" value="Glutaredoxin"/>
    <property type="match status" value="1"/>
</dbReference>
<evidence type="ECO:0000256" key="1">
    <source>
        <dbReference type="ARBA" id="ARBA00010996"/>
    </source>
</evidence>
<feature type="binding site" evidence="2">
    <location>
        <position position="96"/>
    </location>
    <ligand>
        <name>Cu cation</name>
        <dbReference type="ChEBI" id="CHEBI:23378"/>
    </ligand>
</feature>
<evidence type="ECO:0000313" key="6">
    <source>
        <dbReference type="Proteomes" id="UP000255061"/>
    </source>
</evidence>
<sequence>MQWNCSATQLSNFRVLNKTYMKKPSVFVSTTLIVILVLLLLPAVTYLNQIISGSYGIQTHQNTAIDFTWQDVNGTQHQFSDWKKGPSYLFLGFLSCSQICPIRTHQVKLLMEQLTETEKQNIQFLFVTIDPQNDTQEIRQQMIDSQSAQFFSAELTPEQLEKLQWQLAEKSTASSDINLHTGNLYLISPTGQLKQTYTQQQLITEKLLIDLNTMMSSN</sequence>
<accession>A0A380ARR4</accession>
<feature type="binding site" evidence="2">
    <location>
        <position position="100"/>
    </location>
    <ligand>
        <name>Cu cation</name>
        <dbReference type="ChEBI" id="CHEBI:23378"/>
    </ligand>
</feature>
<dbReference type="PANTHER" id="PTHR12151:SF25">
    <property type="entry name" value="LINALOOL DEHYDRATASE_ISOMERASE DOMAIN-CONTAINING PROTEIN"/>
    <property type="match status" value="1"/>
</dbReference>
<organism evidence="5 6">
    <name type="scientific">Shewanella morhuae</name>
    <dbReference type="NCBI Taxonomy" id="365591"/>
    <lineage>
        <taxon>Bacteria</taxon>
        <taxon>Pseudomonadati</taxon>
        <taxon>Pseudomonadota</taxon>
        <taxon>Gammaproteobacteria</taxon>
        <taxon>Alteromonadales</taxon>
        <taxon>Shewanellaceae</taxon>
        <taxon>Shewanella</taxon>
    </lineage>
</organism>
<dbReference type="AlphaFoldDB" id="A0A380ARR4"/>
<evidence type="ECO:0000256" key="3">
    <source>
        <dbReference type="PIRSR" id="PIRSR603782-2"/>
    </source>
</evidence>
<feature type="binding site" evidence="2">
    <location>
        <position position="180"/>
    </location>
    <ligand>
        <name>Cu cation</name>
        <dbReference type="ChEBI" id="CHEBI:23378"/>
    </ligand>
</feature>
<evidence type="ECO:0000313" key="5">
    <source>
        <dbReference type="EMBL" id="SUI85334.1"/>
    </source>
</evidence>
<dbReference type="GO" id="GO:0046872">
    <property type="term" value="F:metal ion binding"/>
    <property type="evidence" value="ECO:0007669"/>
    <property type="project" value="UniProtKB-KW"/>
</dbReference>
<keyword evidence="2" id="KW-0479">Metal-binding</keyword>
<dbReference type="Pfam" id="PF02630">
    <property type="entry name" value="SCO1-SenC"/>
    <property type="match status" value="1"/>
</dbReference>
<dbReference type="EMBL" id="UGYV01000001">
    <property type="protein sequence ID" value="SUI85334.1"/>
    <property type="molecule type" value="Genomic_DNA"/>
</dbReference>
<dbReference type="SUPFAM" id="SSF52833">
    <property type="entry name" value="Thioredoxin-like"/>
    <property type="match status" value="1"/>
</dbReference>
<reference evidence="5 6" key="1">
    <citation type="submission" date="2018-06" db="EMBL/GenBank/DDBJ databases">
        <authorList>
            <consortium name="Pathogen Informatics"/>
            <person name="Doyle S."/>
        </authorList>
    </citation>
    <scope>NUCLEOTIDE SEQUENCE [LARGE SCALE GENOMIC DNA]</scope>
    <source>
        <strain evidence="5 6">NCTC10736</strain>
    </source>
</reference>
<dbReference type="CDD" id="cd02968">
    <property type="entry name" value="SCO"/>
    <property type="match status" value="1"/>
</dbReference>
<proteinExistence type="inferred from homology"/>